<feature type="region of interest" description="Disordered" evidence="1">
    <location>
        <begin position="74"/>
        <end position="96"/>
    </location>
</feature>
<evidence type="ECO:0000313" key="2">
    <source>
        <dbReference type="EMBL" id="KAK2610806.1"/>
    </source>
</evidence>
<gene>
    <name evidence="2" type="ORF">N8I77_004207</name>
</gene>
<sequence length="155" mass="17712">MARSSPCYPHVTQSKKSPNPDEPASPVPMTAQSEGLCALAEAFERMVIDDDEREMRGPGGVFWAGERVAIHERARKQKPRYELSRPSQFCSNSGDEGVEHRLGGLFSLLRDRGGGMRKHRAAVKKRVRFTPNIEVVYFKKNWPTWKVSREYKEHL</sequence>
<dbReference type="AlphaFoldDB" id="A0AAD9SLG5"/>
<organism evidence="2 3">
    <name type="scientific">Phomopsis amygdali</name>
    <name type="common">Fusicoccum amygdali</name>
    <dbReference type="NCBI Taxonomy" id="1214568"/>
    <lineage>
        <taxon>Eukaryota</taxon>
        <taxon>Fungi</taxon>
        <taxon>Dikarya</taxon>
        <taxon>Ascomycota</taxon>
        <taxon>Pezizomycotina</taxon>
        <taxon>Sordariomycetes</taxon>
        <taxon>Sordariomycetidae</taxon>
        <taxon>Diaporthales</taxon>
        <taxon>Diaporthaceae</taxon>
        <taxon>Diaporthe</taxon>
    </lineage>
</organism>
<accession>A0AAD9SLG5</accession>
<dbReference type="EMBL" id="JAUJFL010000002">
    <property type="protein sequence ID" value="KAK2610806.1"/>
    <property type="molecule type" value="Genomic_DNA"/>
</dbReference>
<protein>
    <submittedName>
        <fullName evidence="2">Uncharacterized protein</fullName>
    </submittedName>
</protein>
<feature type="region of interest" description="Disordered" evidence="1">
    <location>
        <begin position="1"/>
        <end position="31"/>
    </location>
</feature>
<name>A0AAD9SLG5_PHOAM</name>
<dbReference type="Proteomes" id="UP001265746">
    <property type="component" value="Unassembled WGS sequence"/>
</dbReference>
<proteinExistence type="predicted"/>
<evidence type="ECO:0000313" key="3">
    <source>
        <dbReference type="Proteomes" id="UP001265746"/>
    </source>
</evidence>
<feature type="compositionally biased region" description="Polar residues" evidence="1">
    <location>
        <begin position="85"/>
        <end position="94"/>
    </location>
</feature>
<evidence type="ECO:0000256" key="1">
    <source>
        <dbReference type="SAM" id="MobiDB-lite"/>
    </source>
</evidence>
<keyword evidence="3" id="KW-1185">Reference proteome</keyword>
<reference evidence="2" key="1">
    <citation type="submission" date="2023-06" db="EMBL/GenBank/DDBJ databases">
        <authorList>
            <person name="Noh H."/>
        </authorList>
    </citation>
    <scope>NUCLEOTIDE SEQUENCE</scope>
    <source>
        <strain evidence="2">DUCC20226</strain>
    </source>
</reference>
<comment type="caution">
    <text evidence="2">The sequence shown here is derived from an EMBL/GenBank/DDBJ whole genome shotgun (WGS) entry which is preliminary data.</text>
</comment>